<dbReference type="Pfam" id="PF00691">
    <property type="entry name" value="OmpA"/>
    <property type="match status" value="1"/>
</dbReference>
<dbReference type="EMBL" id="VOLR01000006">
    <property type="protein sequence ID" value="TWX61170.1"/>
    <property type="molecule type" value="Genomic_DNA"/>
</dbReference>
<keyword evidence="5" id="KW-0406">Ion transport</keyword>
<dbReference type="EMBL" id="VOLQ01000018">
    <property type="protein sequence ID" value="TWX66480.1"/>
    <property type="molecule type" value="Genomic_DNA"/>
</dbReference>
<feature type="domain" description="OmpA-like" evidence="10">
    <location>
        <begin position="227"/>
        <end position="345"/>
    </location>
</feature>
<comment type="caution">
    <text evidence="12">The sequence shown here is derived from an EMBL/GenBank/DDBJ whole genome shotgun (WGS) entry which is preliminary data.</text>
</comment>
<evidence type="ECO:0000256" key="3">
    <source>
        <dbReference type="ARBA" id="ARBA00022452"/>
    </source>
</evidence>
<dbReference type="AlphaFoldDB" id="A0A5C6QCR7"/>
<dbReference type="InterPro" id="IPR006665">
    <property type="entry name" value="OmpA-like"/>
</dbReference>
<evidence type="ECO:0000313" key="12">
    <source>
        <dbReference type="EMBL" id="TWX66480.1"/>
    </source>
</evidence>
<protein>
    <submittedName>
        <fullName evidence="12">OmpA family protein</fullName>
    </submittedName>
</protein>
<evidence type="ECO:0000259" key="10">
    <source>
        <dbReference type="PROSITE" id="PS51123"/>
    </source>
</evidence>
<dbReference type="InterPro" id="IPR036737">
    <property type="entry name" value="OmpA-like_sf"/>
</dbReference>
<dbReference type="GO" id="GO:0015288">
    <property type="term" value="F:porin activity"/>
    <property type="evidence" value="ECO:0007669"/>
    <property type="project" value="UniProtKB-KW"/>
</dbReference>
<evidence type="ECO:0000256" key="7">
    <source>
        <dbReference type="ARBA" id="ARBA00023136"/>
    </source>
</evidence>
<accession>A0A5C6QCR7</accession>
<dbReference type="Proteomes" id="UP000321917">
    <property type="component" value="Unassembled WGS sequence"/>
</dbReference>
<evidence type="ECO:0000313" key="13">
    <source>
        <dbReference type="Proteomes" id="UP000321525"/>
    </source>
</evidence>
<proteinExistence type="predicted"/>
<evidence type="ECO:0000256" key="1">
    <source>
        <dbReference type="ARBA" id="ARBA00004571"/>
    </source>
</evidence>
<dbReference type="Gene3D" id="3.30.1330.60">
    <property type="entry name" value="OmpA-like domain"/>
    <property type="match status" value="1"/>
</dbReference>
<reference evidence="12 14" key="1">
    <citation type="submission" date="2019-07" db="EMBL/GenBank/DDBJ databases">
        <title>Genomes of sea-ice associated Colwellia species.</title>
        <authorList>
            <person name="Bowman J.P."/>
        </authorList>
    </citation>
    <scope>NUCLEOTIDE SEQUENCE [LARGE SCALE GENOMIC DNA]</scope>
    <source>
        <strain evidence="11 13">ACAM 607</strain>
        <strain evidence="12 14">IC036</strain>
    </source>
</reference>
<dbReference type="PROSITE" id="PS51123">
    <property type="entry name" value="OMPA_2"/>
    <property type="match status" value="1"/>
</dbReference>
<dbReference type="InterPro" id="IPR006664">
    <property type="entry name" value="OMP_bac"/>
</dbReference>
<evidence type="ECO:0000256" key="9">
    <source>
        <dbReference type="PROSITE-ProRule" id="PRU00473"/>
    </source>
</evidence>
<dbReference type="PRINTS" id="PR01021">
    <property type="entry name" value="OMPADOMAIN"/>
</dbReference>
<keyword evidence="7 9" id="KW-0472">Membrane</keyword>
<dbReference type="SUPFAM" id="SSF103088">
    <property type="entry name" value="OmpA-like"/>
    <property type="match status" value="1"/>
</dbReference>
<dbReference type="NCBIfam" id="TIGR01414">
    <property type="entry name" value="autotrans_barl"/>
    <property type="match status" value="1"/>
</dbReference>
<dbReference type="Proteomes" id="UP000321525">
    <property type="component" value="Unassembled WGS sequence"/>
</dbReference>
<name>A0A5C6QCR7_9GAMM</name>
<dbReference type="InterPro" id="IPR006315">
    <property type="entry name" value="OM_autotransptr_brl_dom"/>
</dbReference>
<dbReference type="GO" id="GO:0006811">
    <property type="term" value="P:monoatomic ion transport"/>
    <property type="evidence" value="ECO:0007669"/>
    <property type="project" value="UniProtKB-KW"/>
</dbReference>
<keyword evidence="4" id="KW-0812">Transmembrane</keyword>
<dbReference type="GO" id="GO:0046930">
    <property type="term" value="C:pore complex"/>
    <property type="evidence" value="ECO:0007669"/>
    <property type="project" value="UniProtKB-KW"/>
</dbReference>
<keyword evidence="8" id="KW-0998">Cell outer membrane</keyword>
<dbReference type="Gene3D" id="2.40.160.20">
    <property type="match status" value="1"/>
</dbReference>
<dbReference type="CDD" id="cd07185">
    <property type="entry name" value="OmpA_C-like"/>
    <property type="match status" value="1"/>
</dbReference>
<keyword evidence="6" id="KW-0626">Porin</keyword>
<keyword evidence="13" id="KW-1185">Reference proteome</keyword>
<dbReference type="InterPro" id="IPR011250">
    <property type="entry name" value="OMP/PagP_B-barrel"/>
</dbReference>
<organism evidence="12 14">
    <name type="scientific">Colwellia hornerae</name>
    <dbReference type="NCBI Taxonomy" id="89402"/>
    <lineage>
        <taxon>Bacteria</taxon>
        <taxon>Pseudomonadati</taxon>
        <taxon>Pseudomonadota</taxon>
        <taxon>Gammaproteobacteria</taxon>
        <taxon>Alteromonadales</taxon>
        <taxon>Colwelliaceae</taxon>
        <taxon>Colwellia</taxon>
    </lineage>
</organism>
<dbReference type="PANTHER" id="PTHR30329">
    <property type="entry name" value="STATOR ELEMENT OF FLAGELLAR MOTOR COMPLEX"/>
    <property type="match status" value="1"/>
</dbReference>
<dbReference type="PANTHER" id="PTHR30329:SF21">
    <property type="entry name" value="LIPOPROTEIN YIAD-RELATED"/>
    <property type="match status" value="1"/>
</dbReference>
<dbReference type="SUPFAM" id="SSF56925">
    <property type="entry name" value="OMPA-like"/>
    <property type="match status" value="1"/>
</dbReference>
<sequence length="351" mass="38866">MKTFNMTLIAALISAPLAAETIDKTWQLGVFGDYIKSDTNKENNIDWLQVEAGRGLGIDLQKIINDRWDIRLELAKTRYDIQNGNNTDYGTRAGIDAIYKLEDSNFYLFTGVKRFNNMKSYNAANVGAGYGLQISDRFSLYSEAAVYRDLDYGQTDQGFKIGLKYTFGDVKKAAVVKKAVKKMVMPTPVVKKVMMIDTDNDGISDDKDRCANTPANVKVDSQGCTLYSEKSVAIKLNVTFENNSSLVKPAMVDDIQRLADFMKEYKNTSVVIEGHSSASGTESYNLMLSQKRADTIKGLLINKFAIDASRLSAKGFGETQLIAQGTSPADNSVNRRVVAKIETVVKKVITK</sequence>
<evidence type="ECO:0000313" key="11">
    <source>
        <dbReference type="EMBL" id="TWX61170.1"/>
    </source>
</evidence>
<evidence type="ECO:0000256" key="2">
    <source>
        <dbReference type="ARBA" id="ARBA00022448"/>
    </source>
</evidence>
<keyword evidence="2" id="KW-0813">Transport</keyword>
<evidence type="ECO:0000313" key="14">
    <source>
        <dbReference type="Proteomes" id="UP000321917"/>
    </source>
</evidence>
<keyword evidence="3" id="KW-1134">Transmembrane beta strand</keyword>
<evidence type="ECO:0000256" key="8">
    <source>
        <dbReference type="ARBA" id="ARBA00023237"/>
    </source>
</evidence>
<comment type="subcellular location">
    <subcellularLocation>
        <location evidence="1">Cell outer membrane</location>
        <topology evidence="1">Multi-pass membrane protein</topology>
    </subcellularLocation>
</comment>
<dbReference type="RefSeq" id="WP_146798712.1">
    <property type="nucleotide sequence ID" value="NZ_VOLP01000007.1"/>
</dbReference>
<evidence type="ECO:0000256" key="4">
    <source>
        <dbReference type="ARBA" id="ARBA00022692"/>
    </source>
</evidence>
<evidence type="ECO:0000256" key="5">
    <source>
        <dbReference type="ARBA" id="ARBA00023065"/>
    </source>
</evidence>
<evidence type="ECO:0000256" key="6">
    <source>
        <dbReference type="ARBA" id="ARBA00023114"/>
    </source>
</evidence>
<dbReference type="OrthoDB" id="9805832at2"/>
<gene>
    <name evidence="11" type="ORF">ESZ26_05350</name>
    <name evidence="12" type="ORF">ESZ27_10665</name>
</gene>
<dbReference type="InterPro" id="IPR050330">
    <property type="entry name" value="Bact_OuterMem_StrucFunc"/>
</dbReference>
<dbReference type="GO" id="GO:0009279">
    <property type="term" value="C:cell outer membrane"/>
    <property type="evidence" value="ECO:0007669"/>
    <property type="project" value="UniProtKB-SubCell"/>
</dbReference>